<protein>
    <submittedName>
        <fullName evidence="2">Uncharacterized protein</fullName>
    </submittedName>
</protein>
<dbReference type="EMBL" id="BARW01016822">
    <property type="protein sequence ID" value="GAI95544.1"/>
    <property type="molecule type" value="Genomic_DNA"/>
</dbReference>
<gene>
    <name evidence="2" type="ORF">S12H4_29196</name>
</gene>
<evidence type="ECO:0000256" key="1">
    <source>
        <dbReference type="SAM" id="Phobius"/>
    </source>
</evidence>
<evidence type="ECO:0000313" key="2">
    <source>
        <dbReference type="EMBL" id="GAI95544.1"/>
    </source>
</evidence>
<dbReference type="AlphaFoldDB" id="X1UT90"/>
<keyword evidence="1" id="KW-0812">Transmembrane</keyword>
<sequence>MLGVIFILIKNLFYIYIITPDTIFLFLLLEIFNQFGIMWPALTYAINQIFAKQKKALGTSIYISIVVSAGFVGNLLGMVLAR</sequence>
<organism evidence="2">
    <name type="scientific">marine sediment metagenome</name>
    <dbReference type="NCBI Taxonomy" id="412755"/>
    <lineage>
        <taxon>unclassified sequences</taxon>
        <taxon>metagenomes</taxon>
        <taxon>ecological metagenomes</taxon>
    </lineage>
</organism>
<reference evidence="2" key="1">
    <citation type="journal article" date="2014" name="Front. Microbiol.">
        <title>High frequency of phylogenetically diverse reductive dehalogenase-homologous genes in deep subseafloor sedimentary metagenomes.</title>
        <authorList>
            <person name="Kawai M."/>
            <person name="Futagami T."/>
            <person name="Toyoda A."/>
            <person name="Takaki Y."/>
            <person name="Nishi S."/>
            <person name="Hori S."/>
            <person name="Arai W."/>
            <person name="Tsubouchi T."/>
            <person name="Morono Y."/>
            <person name="Uchiyama I."/>
            <person name="Ito T."/>
            <person name="Fujiyama A."/>
            <person name="Inagaki F."/>
            <person name="Takami H."/>
        </authorList>
    </citation>
    <scope>NUCLEOTIDE SEQUENCE</scope>
    <source>
        <strain evidence="2">Expedition CK06-06</strain>
    </source>
</reference>
<feature type="transmembrane region" description="Helical" evidence="1">
    <location>
        <begin position="61"/>
        <end position="81"/>
    </location>
</feature>
<name>X1UT90_9ZZZZ</name>
<keyword evidence="1" id="KW-0472">Membrane</keyword>
<comment type="caution">
    <text evidence="2">The sequence shown here is derived from an EMBL/GenBank/DDBJ whole genome shotgun (WGS) entry which is preliminary data.</text>
</comment>
<proteinExistence type="predicted"/>
<feature type="non-terminal residue" evidence="2">
    <location>
        <position position="82"/>
    </location>
</feature>
<accession>X1UT90</accession>
<keyword evidence="1" id="KW-1133">Transmembrane helix</keyword>
<feature type="transmembrane region" description="Helical" evidence="1">
    <location>
        <begin position="12"/>
        <end position="32"/>
    </location>
</feature>